<accession>A0ABQ4HP39</accession>
<keyword evidence="1" id="KW-0812">Transmembrane</keyword>
<evidence type="ECO:0000313" key="2">
    <source>
        <dbReference type="EMBL" id="GIJ07405.1"/>
    </source>
</evidence>
<gene>
    <name evidence="2" type="ORF">Van01_06190</name>
</gene>
<dbReference type="EMBL" id="BOOZ01000003">
    <property type="protein sequence ID" value="GIJ07405.1"/>
    <property type="molecule type" value="Genomic_DNA"/>
</dbReference>
<keyword evidence="1" id="KW-0472">Membrane</keyword>
<keyword evidence="1" id="KW-1133">Transmembrane helix</keyword>
<comment type="caution">
    <text evidence="2">The sequence shown here is derived from an EMBL/GenBank/DDBJ whole genome shotgun (WGS) entry which is preliminary data.</text>
</comment>
<name>A0ABQ4HP39_9ACTN</name>
<sequence>MDVDAIHRLRGALLAAVAVAALTLGGWWWRVQAPETPGGGVTPGGASAATYWREDQVTGEIVREFPGAAASVLVDARTGAVAGVGGESRGPADATRSGWSRASGAELVWTERARLSSGGTVVRQTQMGSGERHLLRLSCTGPGELLVAVRGARSAAPMTVDCDGGLILVEVTGTGAPARLSFSPAGSDSIQVEARLIALR</sequence>
<feature type="transmembrane region" description="Helical" evidence="1">
    <location>
        <begin position="12"/>
        <end position="29"/>
    </location>
</feature>
<dbReference type="RefSeq" id="WP_203999351.1">
    <property type="nucleotide sequence ID" value="NZ_BOOZ01000003.1"/>
</dbReference>
<proteinExistence type="predicted"/>
<organism evidence="2 3">
    <name type="scientific">Micromonospora andamanensis</name>
    <dbReference type="NCBI Taxonomy" id="1287068"/>
    <lineage>
        <taxon>Bacteria</taxon>
        <taxon>Bacillati</taxon>
        <taxon>Actinomycetota</taxon>
        <taxon>Actinomycetes</taxon>
        <taxon>Micromonosporales</taxon>
        <taxon>Micromonosporaceae</taxon>
        <taxon>Micromonospora</taxon>
    </lineage>
</organism>
<evidence type="ECO:0000256" key="1">
    <source>
        <dbReference type="SAM" id="Phobius"/>
    </source>
</evidence>
<protein>
    <submittedName>
        <fullName evidence="2">Uncharacterized protein</fullName>
    </submittedName>
</protein>
<keyword evidence="3" id="KW-1185">Reference proteome</keyword>
<evidence type="ECO:0000313" key="3">
    <source>
        <dbReference type="Proteomes" id="UP000647017"/>
    </source>
</evidence>
<dbReference type="Proteomes" id="UP000647017">
    <property type="component" value="Unassembled WGS sequence"/>
</dbReference>
<reference evidence="2 3" key="1">
    <citation type="submission" date="2021-01" db="EMBL/GenBank/DDBJ databases">
        <title>Whole genome shotgun sequence of Verrucosispora andamanensis NBRC 109075.</title>
        <authorList>
            <person name="Komaki H."/>
            <person name="Tamura T."/>
        </authorList>
    </citation>
    <scope>NUCLEOTIDE SEQUENCE [LARGE SCALE GENOMIC DNA]</scope>
    <source>
        <strain evidence="2 3">NBRC 109075</strain>
    </source>
</reference>